<dbReference type="PROSITE" id="PS51318">
    <property type="entry name" value="TAT"/>
    <property type="match status" value="1"/>
</dbReference>
<organism evidence="5 6">
    <name type="scientific">Fuscovulum ytuae</name>
    <dbReference type="NCBI Taxonomy" id="3042299"/>
    <lineage>
        <taxon>Bacteria</taxon>
        <taxon>Pseudomonadati</taxon>
        <taxon>Pseudomonadota</taxon>
        <taxon>Alphaproteobacteria</taxon>
        <taxon>Rhodobacterales</taxon>
        <taxon>Paracoccaceae</taxon>
        <taxon>Fuscovulum</taxon>
    </lineage>
</organism>
<dbReference type="PANTHER" id="PTHR33376">
    <property type="match status" value="1"/>
</dbReference>
<protein>
    <submittedName>
        <fullName evidence="5">TRAP transporter substrate-binding protein DctP</fullName>
    </submittedName>
</protein>
<name>A0ABY8Q2G0_9RHOB</name>
<dbReference type="Pfam" id="PF03480">
    <property type="entry name" value="DctP"/>
    <property type="match status" value="1"/>
</dbReference>
<evidence type="ECO:0000256" key="3">
    <source>
        <dbReference type="ARBA" id="ARBA00022764"/>
    </source>
</evidence>
<dbReference type="InterPro" id="IPR018389">
    <property type="entry name" value="DctP_fam"/>
</dbReference>
<comment type="subcellular location">
    <subcellularLocation>
        <location evidence="1">Periplasm</location>
    </subcellularLocation>
</comment>
<keyword evidence="2 4" id="KW-0732">Signal</keyword>
<feature type="chain" id="PRO_5045544486" evidence="4">
    <location>
        <begin position="29"/>
        <end position="332"/>
    </location>
</feature>
<feature type="signal peptide" evidence="4">
    <location>
        <begin position="1"/>
        <end position="28"/>
    </location>
</feature>
<evidence type="ECO:0000256" key="2">
    <source>
        <dbReference type="ARBA" id="ARBA00022729"/>
    </source>
</evidence>
<reference evidence="5 6" key="1">
    <citation type="submission" date="2023-04" db="EMBL/GenBank/DDBJ databases">
        <title>YMD61, complete Genome.</title>
        <authorList>
            <person name="Zhang J."/>
        </authorList>
    </citation>
    <scope>NUCLEOTIDE SEQUENCE [LARGE SCALE GENOMIC DNA]</scope>
    <source>
        <strain evidence="5 6">YMD61</strain>
    </source>
</reference>
<evidence type="ECO:0000313" key="5">
    <source>
        <dbReference type="EMBL" id="WGV15023.1"/>
    </source>
</evidence>
<dbReference type="Proteomes" id="UP001230978">
    <property type="component" value="Chromosome"/>
</dbReference>
<dbReference type="RefSeq" id="WP_281464154.1">
    <property type="nucleotide sequence ID" value="NZ_CP124535.1"/>
</dbReference>
<evidence type="ECO:0000256" key="4">
    <source>
        <dbReference type="SAM" id="SignalP"/>
    </source>
</evidence>
<evidence type="ECO:0000256" key="1">
    <source>
        <dbReference type="ARBA" id="ARBA00004418"/>
    </source>
</evidence>
<sequence length="332" mass="35907">MTFTISRRALLSTAAASALVLAAGAAVAQDKIRLRLSSVNTETDSRAIGLIEKFGPAVAEFASFEPHWNGTLFKQGTELEAIARGNLDMSIASAQEFSSFFPEFSILTAGYVHQSAEHQIAVFNDPIMDPLKAKVEAELGVKLLTVMYLGKRQINLKGDKEIKTPADLAGVKLRMPGSDAWQFLGGALGASPVPVAFGELYTALQTGAVDGQDNPLPTVIDSKFYEVTNQIVLTSHLVDLNYLTISKAVWDGMTPEQQTAVQAAADAAAEHARQLQLKKEEDAVAFLTEKGIKVYEPDVAAFRTKVQADYLASDYAKDWPAGMLDRINELAK</sequence>
<dbReference type="NCBIfam" id="NF037995">
    <property type="entry name" value="TRAP_S1"/>
    <property type="match status" value="1"/>
</dbReference>
<dbReference type="EMBL" id="CP124535">
    <property type="protein sequence ID" value="WGV15023.1"/>
    <property type="molecule type" value="Genomic_DNA"/>
</dbReference>
<dbReference type="Gene3D" id="3.40.190.170">
    <property type="entry name" value="Bacterial extracellular solute-binding protein, family 7"/>
    <property type="match status" value="1"/>
</dbReference>
<gene>
    <name evidence="5" type="primary">dctP</name>
    <name evidence="5" type="ORF">QF092_12070</name>
</gene>
<keyword evidence="3" id="KW-0574">Periplasm</keyword>
<accession>A0ABY8Q2G0</accession>
<evidence type="ECO:0000313" key="6">
    <source>
        <dbReference type="Proteomes" id="UP001230978"/>
    </source>
</evidence>
<proteinExistence type="predicted"/>
<dbReference type="PANTHER" id="PTHR33376:SF4">
    <property type="entry name" value="SIALIC ACID-BINDING PERIPLASMIC PROTEIN SIAP"/>
    <property type="match status" value="1"/>
</dbReference>
<dbReference type="InterPro" id="IPR006311">
    <property type="entry name" value="TAT_signal"/>
</dbReference>
<keyword evidence="6" id="KW-1185">Reference proteome</keyword>
<dbReference type="InterPro" id="IPR038404">
    <property type="entry name" value="TRAP_DctP_sf"/>
</dbReference>